<accession>A0A0R3K1F3</accession>
<dbReference type="OrthoDB" id="9800801at2"/>
<dbReference type="RefSeq" id="WP_057977526.1">
    <property type="nucleotide sequence ID" value="NZ_LKHP01000004.1"/>
</dbReference>
<evidence type="ECO:0000256" key="4">
    <source>
        <dbReference type="ARBA" id="ARBA00022747"/>
    </source>
</evidence>
<dbReference type="REBASE" id="141448">
    <property type="entry name" value="M.CmiVF08ORF882P"/>
</dbReference>
<proteinExistence type="inferred from homology"/>
<dbReference type="PROSITE" id="PS00092">
    <property type="entry name" value="N6_MTASE"/>
    <property type="match status" value="1"/>
</dbReference>
<dbReference type="InterPro" id="IPR002941">
    <property type="entry name" value="DNA_methylase_N4/N6"/>
</dbReference>
<dbReference type="Gene3D" id="3.40.50.150">
    <property type="entry name" value="Vaccinia Virus protein VP39"/>
    <property type="match status" value="1"/>
</dbReference>
<name>A0A0R3K1F3_CALMK</name>
<comment type="caution">
    <text evidence="6">The sequence shown here is derived from an EMBL/GenBank/DDBJ whole genome shotgun (WGS) entry which is preliminary data.</text>
</comment>
<dbReference type="GO" id="GO:0008170">
    <property type="term" value="F:N-methyltransferase activity"/>
    <property type="evidence" value="ECO:0007669"/>
    <property type="project" value="InterPro"/>
</dbReference>
<feature type="domain" description="DNA methylase N-4/N-6" evidence="5">
    <location>
        <begin position="484"/>
        <end position="831"/>
    </location>
</feature>
<keyword evidence="3 6" id="KW-0808">Transferase</keyword>
<dbReference type="PRINTS" id="PR00508">
    <property type="entry name" value="S21N4MTFRASE"/>
</dbReference>
<gene>
    <name evidence="6" type="ORF">ABG79_00882</name>
</gene>
<organism evidence="6 7">
    <name type="scientific">Caloramator mitchellensis</name>
    <dbReference type="NCBI Taxonomy" id="908809"/>
    <lineage>
        <taxon>Bacteria</taxon>
        <taxon>Bacillati</taxon>
        <taxon>Bacillota</taxon>
        <taxon>Clostridia</taxon>
        <taxon>Eubacteriales</taxon>
        <taxon>Clostridiaceae</taxon>
        <taxon>Caloramator</taxon>
    </lineage>
</organism>
<reference evidence="6 7" key="1">
    <citation type="submission" date="2015-09" db="EMBL/GenBank/DDBJ databases">
        <title>Draft genome sequence of a Caloramator mitchellensis, a moderate thermophile from the Great Artesian Basin of Australia.</title>
        <authorList>
            <person name="Patel B.K."/>
        </authorList>
    </citation>
    <scope>NUCLEOTIDE SEQUENCE [LARGE SCALE GENOMIC DNA]</scope>
    <source>
        <strain evidence="6 7">VF08</strain>
    </source>
</reference>
<dbReference type="InterPro" id="IPR002052">
    <property type="entry name" value="DNA_methylase_N6_adenine_CS"/>
</dbReference>
<dbReference type="STRING" id="908809.ABG79_00882"/>
<keyword evidence="7" id="KW-1185">Reference proteome</keyword>
<evidence type="ECO:0000256" key="1">
    <source>
        <dbReference type="ARBA" id="ARBA00006594"/>
    </source>
</evidence>
<protein>
    <submittedName>
        <fullName evidence="6">Putative methyltransferase</fullName>
    </submittedName>
</protein>
<sequence length="1076" mass="125924">MNQNTNEKLNRFINLLEEIFELDKADLDFGIYRIMNIRRKEIMKFLSEDLPKKVKETLTPFAQNTGEIKERIAAIEKQGAELGIEINASPKLAEEYARYKSQLASGTDLSSLETDVYSALYKFFSRYYDEGDFISKRRYKEGVYAIPYEGDEVKLYWANADQYYIKTTENFRDYTFIDNGKKVHFRLVDATTEKNNNKESDTKKREFMLYKETPERPELKTIEEVDGELVIRFVYDTPDDRKVNWFEANLDAISDAIAKNLKEWFHLLAPAPSEKKKTRTVLEKHLSTYVAKNTFDYFIHKDLRGFLTRELDFFIKSEVIHLDDIDTTDEKRADSYLAKVRAIKRVGKIIIDFLAQIEDFQKKLWLKKKFVVDTNWCITLDRVDEKFYPEIIENEAQIAEWREMYAIHEIEGNLTTVGYSEPLTIEFLRQNKNLVLDTRHFSADFKERLIASIDNLDEQTGGLMIYSENFQAINLLTEKYNGKIKLIYIDPPYNTDASKILYKNGYEHSSWISLMESRLSASCCLLSQTGLIEVAIDDYELRYINCLLDLIYGIDNAISNIAILTNPKGRDQDFIAQAHDYTLMYARDKRYCTTNKFTLSEEELKKKFSKLKGEQAHRELPLKRTGSGKRREDRPYMFFPFIYHIESKKLSVIPEDQYSQIYQASTNTFDDAFINYLRKKYESEGYAFILPLSENGEYLRWRWGYKSCVSGCESGILFAKQLRNGSYAVYQYDFADDEQTPKSLWFGERYDASSKGTNLLEDIIPQNPFDYPKSLYTVLDNIVIGSNEKDTVLDFFAGSGTTGHAVIELNRTIDNSDRKYILVEMGEYFYTVTLPRMKKVIYSADWKSGKPQNRNTGISHIMKYISLESYEDTLSNIELDDDKHQLAMKLGDEYMIHYMFDYEAKDSMLSLDAFNAPFSYKLKIIENNETKLKTVDLCETFNYLIGLSVIRQSATAWFKAVRLIEEEWKREGLYEGAVRLERDNSGEYGFKQIEGRLPDGRRALVIWRTITSDLIQSNAALDSYFTKHRINPADREFDVIYVNGDKNLENLRLDDENWKVQRIEPVFREKMFEEAE</sequence>
<dbReference type="Pfam" id="PF01555">
    <property type="entry name" value="N6_N4_Mtase"/>
    <property type="match status" value="1"/>
</dbReference>
<keyword evidence="4" id="KW-0680">Restriction system</keyword>
<evidence type="ECO:0000256" key="3">
    <source>
        <dbReference type="ARBA" id="ARBA00022679"/>
    </source>
</evidence>
<evidence type="ECO:0000256" key="2">
    <source>
        <dbReference type="ARBA" id="ARBA00022603"/>
    </source>
</evidence>
<dbReference type="AlphaFoldDB" id="A0A0R3K1F3"/>
<dbReference type="GO" id="GO:0003677">
    <property type="term" value="F:DNA binding"/>
    <property type="evidence" value="ECO:0007669"/>
    <property type="project" value="InterPro"/>
</dbReference>
<keyword evidence="2 6" id="KW-0489">Methyltransferase</keyword>
<dbReference type="InterPro" id="IPR001091">
    <property type="entry name" value="RM_Methyltransferase"/>
</dbReference>
<comment type="similarity">
    <text evidence="1">Belongs to the N(4)/N(6)-methyltransferase family.</text>
</comment>
<evidence type="ECO:0000313" key="6">
    <source>
        <dbReference type="EMBL" id="KRQ87084.1"/>
    </source>
</evidence>
<evidence type="ECO:0000259" key="5">
    <source>
        <dbReference type="Pfam" id="PF01555"/>
    </source>
</evidence>
<dbReference type="Proteomes" id="UP000052015">
    <property type="component" value="Unassembled WGS sequence"/>
</dbReference>
<dbReference type="InterPro" id="IPR029063">
    <property type="entry name" value="SAM-dependent_MTases_sf"/>
</dbReference>
<evidence type="ECO:0000313" key="7">
    <source>
        <dbReference type="Proteomes" id="UP000052015"/>
    </source>
</evidence>
<dbReference type="GO" id="GO:0009307">
    <property type="term" value="P:DNA restriction-modification system"/>
    <property type="evidence" value="ECO:0007669"/>
    <property type="project" value="UniProtKB-KW"/>
</dbReference>
<dbReference type="SUPFAM" id="SSF53335">
    <property type="entry name" value="S-adenosyl-L-methionine-dependent methyltransferases"/>
    <property type="match status" value="1"/>
</dbReference>
<dbReference type="GO" id="GO:0032259">
    <property type="term" value="P:methylation"/>
    <property type="evidence" value="ECO:0007669"/>
    <property type="project" value="UniProtKB-KW"/>
</dbReference>
<dbReference type="PATRIC" id="fig|908809.3.peg.892"/>
<dbReference type="EMBL" id="LKHP01000004">
    <property type="protein sequence ID" value="KRQ87084.1"/>
    <property type="molecule type" value="Genomic_DNA"/>
</dbReference>